<feature type="domain" description="FAD/NAD(P)-binding" evidence="5">
    <location>
        <begin position="2"/>
        <end position="280"/>
    </location>
</feature>
<comment type="cofactor">
    <cofactor evidence="1">
        <name>FAD</name>
        <dbReference type="ChEBI" id="CHEBI:57692"/>
    </cofactor>
</comment>
<evidence type="ECO:0000256" key="4">
    <source>
        <dbReference type="ARBA" id="ARBA00023002"/>
    </source>
</evidence>
<proteinExistence type="predicted"/>
<dbReference type="InterPro" id="IPR023753">
    <property type="entry name" value="FAD/NAD-binding_dom"/>
</dbReference>
<evidence type="ECO:0000256" key="1">
    <source>
        <dbReference type="ARBA" id="ARBA00001974"/>
    </source>
</evidence>
<evidence type="ECO:0000256" key="2">
    <source>
        <dbReference type="ARBA" id="ARBA00022630"/>
    </source>
</evidence>
<name>A0A4Q9GZ17_9MICO</name>
<dbReference type="InterPro" id="IPR050446">
    <property type="entry name" value="FAD-oxidoreductase/Apoptosis"/>
</dbReference>
<dbReference type="Pfam" id="PF07992">
    <property type="entry name" value="Pyr_redox_2"/>
    <property type="match status" value="1"/>
</dbReference>
<dbReference type="PRINTS" id="PR00368">
    <property type="entry name" value="FADPNR"/>
</dbReference>
<dbReference type="InterPro" id="IPR016156">
    <property type="entry name" value="FAD/NAD-linked_Rdtase_dimer_sf"/>
</dbReference>
<evidence type="ECO:0000313" key="7">
    <source>
        <dbReference type="EMBL" id="TBN58527.1"/>
    </source>
</evidence>
<protein>
    <submittedName>
        <fullName evidence="7">FAD-dependent oxidoreductase</fullName>
    </submittedName>
</protein>
<dbReference type="Pfam" id="PF14759">
    <property type="entry name" value="Reductase_C"/>
    <property type="match status" value="1"/>
</dbReference>
<dbReference type="AlphaFoldDB" id="A0A4Q9GZ17"/>
<dbReference type="GO" id="GO:0005737">
    <property type="term" value="C:cytoplasm"/>
    <property type="evidence" value="ECO:0007669"/>
    <property type="project" value="TreeGrafter"/>
</dbReference>
<keyword evidence="8" id="KW-1185">Reference proteome</keyword>
<dbReference type="Gene3D" id="3.50.50.60">
    <property type="entry name" value="FAD/NAD(P)-binding domain"/>
    <property type="match status" value="2"/>
</dbReference>
<organism evidence="7 8">
    <name type="scientific">Glaciihabitans arcticus</name>
    <dbReference type="NCBI Taxonomy" id="2668039"/>
    <lineage>
        <taxon>Bacteria</taxon>
        <taxon>Bacillati</taxon>
        <taxon>Actinomycetota</taxon>
        <taxon>Actinomycetes</taxon>
        <taxon>Micrococcales</taxon>
        <taxon>Microbacteriaceae</taxon>
        <taxon>Glaciihabitans</taxon>
    </lineage>
</organism>
<dbReference type="InterPro" id="IPR036188">
    <property type="entry name" value="FAD/NAD-bd_sf"/>
</dbReference>
<dbReference type="SUPFAM" id="SSF55424">
    <property type="entry name" value="FAD/NAD-linked reductases, dimerisation (C-terminal) domain"/>
    <property type="match status" value="1"/>
</dbReference>
<dbReference type="InterPro" id="IPR028202">
    <property type="entry name" value="Reductase_C"/>
</dbReference>
<dbReference type="SUPFAM" id="SSF51905">
    <property type="entry name" value="FAD/NAD(P)-binding domain"/>
    <property type="match status" value="2"/>
</dbReference>
<keyword evidence="4" id="KW-0560">Oxidoreductase</keyword>
<evidence type="ECO:0000256" key="3">
    <source>
        <dbReference type="ARBA" id="ARBA00022827"/>
    </source>
</evidence>
<keyword evidence="2" id="KW-0285">Flavoprotein</keyword>
<dbReference type="GO" id="GO:0016651">
    <property type="term" value="F:oxidoreductase activity, acting on NAD(P)H"/>
    <property type="evidence" value="ECO:0007669"/>
    <property type="project" value="TreeGrafter"/>
</dbReference>
<evidence type="ECO:0000259" key="5">
    <source>
        <dbReference type="Pfam" id="PF07992"/>
    </source>
</evidence>
<keyword evidence="3" id="KW-0274">FAD</keyword>
<dbReference type="EMBL" id="SISG01000001">
    <property type="protein sequence ID" value="TBN58527.1"/>
    <property type="molecule type" value="Genomic_DNA"/>
</dbReference>
<reference evidence="8" key="1">
    <citation type="submission" date="2019-02" db="EMBL/GenBank/DDBJ databases">
        <title>Glaciihabitans arcticus sp. nov., a psychrotolerant bacterium isolated from polar soil.</title>
        <authorList>
            <person name="Dahal R.H."/>
        </authorList>
    </citation>
    <scope>NUCLEOTIDE SEQUENCE [LARGE SCALE GENOMIC DNA]</scope>
    <source>
        <strain evidence="8">RP-3-7</strain>
    </source>
</reference>
<sequence>MGGLRVTEALRKSGYAGPITVIGDESHLPYNRPPLSKDVLSTVVSHEAVAFPQRAATANVDWMLGSPVSSVDVAAHTLATADGSTREWRALVVATGLRPRRLALPPLAGRHTLRTLDDAMALRDELVPGARVVVNGSGFIGSEVAATARKLGCEVTVVSSNTLPMERALGPVLGAEVQARHEAHGVEFLPGRSVVALLGESRVEGVVLDDGRELAADVVVEAIGADCNDEWLAASGLDLIDGVLVDPAMRAIGLDGTVHSDIYVVGDIARFPNTMFDSVPRRVEHWNIPTDTGRRAGAVLGAYLADDGSLEDVAAQSFTPMPSFWSNQFDLSIQAFGMPGLADPDGVRLLEGEISGDSITGYYRSGRLVGVVGFGMKAALMPYRAQIAAG</sequence>
<dbReference type="Proteomes" id="UP000294194">
    <property type="component" value="Unassembled WGS sequence"/>
</dbReference>
<feature type="domain" description="Reductase C-terminal" evidence="6">
    <location>
        <begin position="324"/>
        <end position="390"/>
    </location>
</feature>
<dbReference type="Gene3D" id="3.30.390.30">
    <property type="match status" value="1"/>
</dbReference>
<dbReference type="PANTHER" id="PTHR43557">
    <property type="entry name" value="APOPTOSIS-INDUCING FACTOR 1"/>
    <property type="match status" value="1"/>
</dbReference>
<accession>A0A4Q9GZ17</accession>
<dbReference type="PRINTS" id="PR00411">
    <property type="entry name" value="PNDRDTASEI"/>
</dbReference>
<dbReference type="PANTHER" id="PTHR43557:SF2">
    <property type="entry name" value="RIESKE DOMAIN-CONTAINING PROTEIN-RELATED"/>
    <property type="match status" value="1"/>
</dbReference>
<gene>
    <name evidence="7" type="ORF">EYE40_04530</name>
</gene>
<evidence type="ECO:0000259" key="6">
    <source>
        <dbReference type="Pfam" id="PF14759"/>
    </source>
</evidence>
<comment type="caution">
    <text evidence="7">The sequence shown here is derived from an EMBL/GenBank/DDBJ whole genome shotgun (WGS) entry which is preliminary data.</text>
</comment>
<evidence type="ECO:0000313" key="8">
    <source>
        <dbReference type="Proteomes" id="UP000294194"/>
    </source>
</evidence>